<proteinExistence type="predicted"/>
<gene>
    <name evidence="2" type="ORF">SYYSPA8_37590</name>
</gene>
<dbReference type="EMBL" id="LC735415">
    <property type="protein sequence ID" value="BDT39636.1"/>
    <property type="molecule type" value="Genomic_DNA"/>
</dbReference>
<organism evidence="2 3">
    <name type="scientific">Streptomyces yaizuensis</name>
    <dbReference type="NCBI Taxonomy" id="2989713"/>
    <lineage>
        <taxon>Bacteria</taxon>
        <taxon>Bacillati</taxon>
        <taxon>Actinomycetota</taxon>
        <taxon>Actinomycetes</taxon>
        <taxon>Kitasatosporales</taxon>
        <taxon>Streptomycetaceae</taxon>
        <taxon>Streptomyces</taxon>
    </lineage>
</organism>
<sequence length="189" mass="20665">MSITAAMPTATERPRRTRTKRVSALPAIKLSKLLPSHIDLRKPLMAVLVCEDCKTWVPITGMQGKVQKLVPHHTGKAGVDAAIHCRSSNRRVDFDMTIAEWRQALTDAVKEASSRQATAVLPKAFSAQTDRTLRARAERTPTGRVADWNAVLPRVAAADKNRRAIPAGDAPTESPAVPLDTLHPQRSAR</sequence>
<evidence type="ECO:0000313" key="3">
    <source>
        <dbReference type="Proteomes" id="UP001291653"/>
    </source>
</evidence>
<dbReference type="Proteomes" id="UP001291653">
    <property type="component" value="Plasmid pYSPA8-2"/>
</dbReference>
<dbReference type="AlphaFoldDB" id="A0AA86IZC3"/>
<feature type="region of interest" description="Disordered" evidence="1">
    <location>
        <begin position="162"/>
        <end position="189"/>
    </location>
</feature>
<evidence type="ECO:0000313" key="2">
    <source>
        <dbReference type="EMBL" id="BDT39636.1"/>
    </source>
</evidence>
<geneLocation type="plasmid" evidence="2 3">
    <name>pYSPA8-2</name>
</geneLocation>
<keyword evidence="2" id="KW-0614">Plasmid</keyword>
<reference evidence="2 3" key="1">
    <citation type="submission" date="2022-10" db="EMBL/GenBank/DDBJ databases">
        <title>Draft genome sequence of Streptomyces sp. YSPA8.</title>
        <authorList>
            <person name="Moriuchi R."/>
            <person name="Dohra H."/>
            <person name="Yamamura H."/>
            <person name="Kodani S."/>
        </authorList>
    </citation>
    <scope>NUCLEOTIDE SEQUENCE [LARGE SCALE GENOMIC DNA]</scope>
    <source>
        <strain evidence="2 3">YSPA8</strain>
        <plasmid evidence="2 3">pYSPA8-2</plasmid>
    </source>
</reference>
<protein>
    <submittedName>
        <fullName evidence="2">Uncharacterized protein</fullName>
    </submittedName>
</protein>
<accession>A0AA86IZC3</accession>
<name>A0AA86IZC3_9ACTN</name>
<keyword evidence="3" id="KW-1185">Reference proteome</keyword>
<evidence type="ECO:0000256" key="1">
    <source>
        <dbReference type="SAM" id="MobiDB-lite"/>
    </source>
</evidence>
<dbReference type="RefSeq" id="WP_323452054.1">
    <property type="nucleotide sequence ID" value="NZ_LC735415.1"/>
</dbReference>